<dbReference type="Proteomes" id="UP000192939">
    <property type="component" value="Unassembled WGS sequence"/>
</dbReference>
<comment type="caution">
    <text evidence="1">The sequence shown here is derived from an EMBL/GenBank/DDBJ whole genome shotgun (WGS) entry which is preliminary data.</text>
</comment>
<organism evidence="1 2">
    <name type="scientific">Paenibacillus barengoltzii J12</name>
    <dbReference type="NCBI Taxonomy" id="935846"/>
    <lineage>
        <taxon>Bacteria</taxon>
        <taxon>Bacillati</taxon>
        <taxon>Bacillota</taxon>
        <taxon>Bacilli</taxon>
        <taxon>Bacillales</taxon>
        <taxon>Paenibacillaceae</taxon>
        <taxon>Paenibacillus</taxon>
    </lineage>
</organism>
<evidence type="ECO:0000313" key="2">
    <source>
        <dbReference type="Proteomes" id="UP000192939"/>
    </source>
</evidence>
<accession>A0ABY1LY92</accession>
<sequence length="143" mass="16320">MIGGALFVFGLYLSELKTAKVQLFFCEMGQIRYFSAKKPALLQLFWPNGHFRTPKLYFCRNRTQKVKDHTCPIGTNRARFSYALARIFCKRKVHTGTETVAPLGKSSNYGIMFIKSKKVKVNRTGSRCALSATTIIRYATHRT</sequence>
<evidence type="ECO:0000313" key="1">
    <source>
        <dbReference type="EMBL" id="SMF31796.1"/>
    </source>
</evidence>
<dbReference type="EMBL" id="FXAE01000022">
    <property type="protein sequence ID" value="SMF31796.1"/>
    <property type="molecule type" value="Genomic_DNA"/>
</dbReference>
<name>A0ABY1LY92_9BACL</name>
<evidence type="ECO:0008006" key="3">
    <source>
        <dbReference type="Google" id="ProtNLM"/>
    </source>
</evidence>
<proteinExistence type="predicted"/>
<protein>
    <recommendedName>
        <fullName evidence="3">Secreted protein</fullName>
    </recommendedName>
</protein>
<gene>
    <name evidence="1" type="ORF">SAMN02744124_02423</name>
</gene>
<reference evidence="1 2" key="1">
    <citation type="submission" date="2017-04" db="EMBL/GenBank/DDBJ databases">
        <authorList>
            <person name="Varghese N."/>
            <person name="Submissions S."/>
        </authorList>
    </citation>
    <scope>NUCLEOTIDE SEQUENCE [LARGE SCALE GENOMIC DNA]</scope>
    <source>
        <strain evidence="1 2">J12</strain>
    </source>
</reference>
<keyword evidence="2" id="KW-1185">Reference proteome</keyword>